<dbReference type="PANTHER" id="PTHR33169:SF13">
    <property type="entry name" value="PADR-FAMILY TRANSCRIPTIONAL REGULATOR"/>
    <property type="match status" value="1"/>
</dbReference>
<dbReference type="Pfam" id="PF03551">
    <property type="entry name" value="PadR"/>
    <property type="match status" value="1"/>
</dbReference>
<sequence length="122" mass="12820">MAAIVRVSYYVASSNASRTTLGGVHSNDAQMLVLTVLAEGPLHGYAINAAIEELTGRKLGPGSLYGALSRLEARELIRPSDGASDARHRTMCITDAGRASLRAELEQMARVSQAGLRALGPA</sequence>
<dbReference type="SUPFAM" id="SSF46785">
    <property type="entry name" value="Winged helix' DNA-binding domain"/>
    <property type="match status" value="1"/>
</dbReference>
<dbReference type="InterPro" id="IPR036388">
    <property type="entry name" value="WH-like_DNA-bd_sf"/>
</dbReference>
<dbReference type="Gene3D" id="1.10.10.10">
    <property type="entry name" value="Winged helix-like DNA-binding domain superfamily/Winged helix DNA-binding domain"/>
    <property type="match status" value="1"/>
</dbReference>
<evidence type="ECO:0000313" key="3">
    <source>
        <dbReference type="Proteomes" id="UP000501240"/>
    </source>
</evidence>
<dbReference type="AlphaFoldDB" id="A0A7D4A2J4"/>
<organism evidence="2 3">
    <name type="scientific">Actinomadura verrucosospora</name>
    <dbReference type="NCBI Taxonomy" id="46165"/>
    <lineage>
        <taxon>Bacteria</taxon>
        <taxon>Bacillati</taxon>
        <taxon>Actinomycetota</taxon>
        <taxon>Actinomycetes</taxon>
        <taxon>Streptosporangiales</taxon>
        <taxon>Thermomonosporaceae</taxon>
        <taxon>Actinomadura</taxon>
    </lineage>
</organism>
<proteinExistence type="predicted"/>
<dbReference type="InterPro" id="IPR005149">
    <property type="entry name" value="Tscrpt_reg_PadR_N"/>
</dbReference>
<evidence type="ECO:0000313" key="2">
    <source>
        <dbReference type="EMBL" id="QKG23864.1"/>
    </source>
</evidence>
<dbReference type="InterPro" id="IPR036390">
    <property type="entry name" value="WH_DNA-bd_sf"/>
</dbReference>
<keyword evidence="3" id="KW-1185">Reference proteome</keyword>
<feature type="domain" description="Transcription regulator PadR N-terminal" evidence="1">
    <location>
        <begin position="33"/>
        <end position="102"/>
    </location>
</feature>
<accession>A0A7D4A2J4</accession>
<dbReference type="PANTHER" id="PTHR33169">
    <property type="entry name" value="PADR-FAMILY TRANSCRIPTIONAL REGULATOR"/>
    <property type="match status" value="1"/>
</dbReference>
<dbReference type="Proteomes" id="UP000501240">
    <property type="component" value="Chromosome"/>
</dbReference>
<protein>
    <submittedName>
        <fullName evidence="2">Transcriptional regulator, PadR-like family</fullName>
    </submittedName>
</protein>
<dbReference type="InterPro" id="IPR052509">
    <property type="entry name" value="Metal_resp_DNA-bind_regulator"/>
</dbReference>
<evidence type="ECO:0000259" key="1">
    <source>
        <dbReference type="Pfam" id="PF03551"/>
    </source>
</evidence>
<name>A0A7D4A2J4_ACTVE</name>
<reference evidence="2 3" key="1">
    <citation type="submission" date="2020-05" db="EMBL/GenBank/DDBJ databases">
        <title>Actinomadura verrucosospora NRRL-B18236 (PFL_A860) Genome sequencing and assembly.</title>
        <authorList>
            <person name="Samborskyy M."/>
        </authorList>
    </citation>
    <scope>NUCLEOTIDE SEQUENCE [LARGE SCALE GENOMIC DNA]</scope>
    <source>
        <strain evidence="2 3">NRRL:B18236</strain>
    </source>
</reference>
<dbReference type="EMBL" id="CP053892">
    <property type="protein sequence ID" value="QKG23864.1"/>
    <property type="molecule type" value="Genomic_DNA"/>
</dbReference>
<gene>
    <name evidence="2" type="ORF">ACTIVE_5507</name>
</gene>